<feature type="compositionally biased region" description="Pro residues" evidence="1">
    <location>
        <begin position="488"/>
        <end position="506"/>
    </location>
</feature>
<evidence type="ECO:0000313" key="3">
    <source>
        <dbReference type="Proteomes" id="UP000799770"/>
    </source>
</evidence>
<feature type="region of interest" description="Disordered" evidence="1">
    <location>
        <begin position="140"/>
        <end position="364"/>
    </location>
</feature>
<evidence type="ECO:0000256" key="1">
    <source>
        <dbReference type="SAM" id="MobiDB-lite"/>
    </source>
</evidence>
<reference evidence="2" key="1">
    <citation type="journal article" date="2020" name="Stud. Mycol.">
        <title>101 Dothideomycetes genomes: a test case for predicting lifestyles and emergence of pathogens.</title>
        <authorList>
            <person name="Haridas S."/>
            <person name="Albert R."/>
            <person name="Binder M."/>
            <person name="Bloem J."/>
            <person name="Labutti K."/>
            <person name="Salamov A."/>
            <person name="Andreopoulos B."/>
            <person name="Baker S."/>
            <person name="Barry K."/>
            <person name="Bills G."/>
            <person name="Bluhm B."/>
            <person name="Cannon C."/>
            <person name="Castanera R."/>
            <person name="Culley D."/>
            <person name="Daum C."/>
            <person name="Ezra D."/>
            <person name="Gonzalez J."/>
            <person name="Henrissat B."/>
            <person name="Kuo A."/>
            <person name="Liang C."/>
            <person name="Lipzen A."/>
            <person name="Lutzoni F."/>
            <person name="Magnuson J."/>
            <person name="Mondo S."/>
            <person name="Nolan M."/>
            <person name="Ohm R."/>
            <person name="Pangilinan J."/>
            <person name="Park H.-J."/>
            <person name="Ramirez L."/>
            <person name="Alfaro M."/>
            <person name="Sun H."/>
            <person name="Tritt A."/>
            <person name="Yoshinaga Y."/>
            <person name="Zwiers L.-H."/>
            <person name="Turgeon B."/>
            <person name="Goodwin S."/>
            <person name="Spatafora J."/>
            <person name="Crous P."/>
            <person name="Grigoriev I."/>
        </authorList>
    </citation>
    <scope>NUCLEOTIDE SEQUENCE</scope>
    <source>
        <strain evidence="2">CBS 627.86</strain>
    </source>
</reference>
<gene>
    <name evidence="2" type="ORF">BDV96DRAFT_593633</name>
</gene>
<feature type="compositionally biased region" description="Basic residues" evidence="1">
    <location>
        <begin position="11"/>
        <end position="26"/>
    </location>
</feature>
<keyword evidence="3" id="KW-1185">Reference proteome</keyword>
<feature type="region of interest" description="Disordered" evidence="1">
    <location>
        <begin position="86"/>
        <end position="112"/>
    </location>
</feature>
<feature type="compositionally biased region" description="Polar residues" evidence="1">
    <location>
        <begin position="220"/>
        <end position="236"/>
    </location>
</feature>
<evidence type="ECO:0000313" key="2">
    <source>
        <dbReference type="EMBL" id="KAF2123191.1"/>
    </source>
</evidence>
<proteinExistence type="predicted"/>
<feature type="compositionally biased region" description="Polar residues" evidence="1">
    <location>
        <begin position="414"/>
        <end position="447"/>
    </location>
</feature>
<protein>
    <submittedName>
        <fullName evidence="2">Uncharacterized protein</fullName>
    </submittedName>
</protein>
<dbReference type="AlphaFoldDB" id="A0A6A5ZY04"/>
<feature type="region of interest" description="Disordered" evidence="1">
    <location>
        <begin position="1"/>
        <end position="62"/>
    </location>
</feature>
<sequence>MAPDWGLQRRGSGRGRGIRGRGRGRGRGGIFQTSPDVYVDDSPAESPNNDAEPDIVPHFPQKEPKEPFAELKDSLPFLVVKKAKEKKKKGTAAVPPAPPAIPPALPKKDFSDHMMKPHTEAEAMADLRYVLPNFTVKEVKERKKRDPLVISATSSAPSKQSGFEQPTQGMTEPEANGEPLRSIKETAMNCLDRRETEGRSAIVSSPPAPPKPIPSGEAPQETTIPELSQHSQNSEVEASGAKEKPGLNITPLSFSGPLTPSPELSPRLDIEPATMGVAEPPSAAAAFESKGREQHLSAANSSNSHAHSKETLPGQRPQAEARKDSTRAVADMMTQEMEHKIQHISNGSLSASSTPSKQTSRMLASASPVLVALGPIAGEKLRPASIADLKDALPNTLPDVLPDEAVGEGKVQDPISTASTPTSANEPTSGSSLRTEVKPDSQSTPDPASTGDEELQLEPAASEQPPEADAGTESFPQLSRVAARVLQPSPPTSLPTPPTSPSPIPSPDQVFQLLALPRPIRIIILHRLFSSITSREFLTLRHIQTLPWIFSASKQLFEECRSIWLQMDLRIDAPLPMNTDLQTVRCKNGIRAIWGDKIGELTLAVTVAKEVEVGKTSELGLGIPGCHAGSRVLRLQIQNDEVVGLSTITATQLALALKDTTPPSGSEKIAIAPVLHANLFGWTRLAQRSMDVLTIDISGAEVWFQHNSEWAAPIAGYRALPLIALLASIIATRPRLISKIMFQGMGMFRMVFRRMWNEMPDRTPILGKNMLLDMLCMYPFADEGLSNISEGYVEQDGSFAWRAREGNVFGVRTQVQWHTEIMRARHGINSPTWVFLP</sequence>
<feature type="compositionally biased region" description="Low complexity" evidence="1">
    <location>
        <begin position="278"/>
        <end position="288"/>
    </location>
</feature>
<organism evidence="2 3">
    <name type="scientific">Lophiotrema nucula</name>
    <dbReference type="NCBI Taxonomy" id="690887"/>
    <lineage>
        <taxon>Eukaryota</taxon>
        <taxon>Fungi</taxon>
        <taxon>Dikarya</taxon>
        <taxon>Ascomycota</taxon>
        <taxon>Pezizomycotina</taxon>
        <taxon>Dothideomycetes</taxon>
        <taxon>Pleosporomycetidae</taxon>
        <taxon>Pleosporales</taxon>
        <taxon>Lophiotremataceae</taxon>
        <taxon>Lophiotrema</taxon>
    </lineage>
</organism>
<feature type="region of interest" description="Disordered" evidence="1">
    <location>
        <begin position="487"/>
        <end position="506"/>
    </location>
</feature>
<feature type="compositionally biased region" description="Pro residues" evidence="1">
    <location>
        <begin position="95"/>
        <end position="105"/>
    </location>
</feature>
<feature type="region of interest" description="Disordered" evidence="1">
    <location>
        <begin position="394"/>
        <end position="474"/>
    </location>
</feature>
<feature type="compositionally biased region" description="Polar residues" evidence="1">
    <location>
        <begin position="343"/>
        <end position="362"/>
    </location>
</feature>
<feature type="compositionally biased region" description="Polar residues" evidence="1">
    <location>
        <begin position="151"/>
        <end position="170"/>
    </location>
</feature>
<dbReference type="OrthoDB" id="3794218at2759"/>
<accession>A0A6A5ZY04</accession>
<dbReference type="EMBL" id="ML977310">
    <property type="protein sequence ID" value="KAF2123191.1"/>
    <property type="molecule type" value="Genomic_DNA"/>
</dbReference>
<name>A0A6A5ZY04_9PLEO</name>
<dbReference type="Proteomes" id="UP000799770">
    <property type="component" value="Unassembled WGS sequence"/>
</dbReference>